<keyword evidence="7" id="KW-0812">Transmembrane</keyword>
<organism evidence="10">
    <name type="scientific">bioreactor metagenome</name>
    <dbReference type="NCBI Taxonomy" id="1076179"/>
    <lineage>
        <taxon>unclassified sequences</taxon>
        <taxon>metagenomes</taxon>
        <taxon>ecological metagenomes</taxon>
    </lineage>
</organism>
<dbReference type="PANTHER" id="PTHR43711:SF31">
    <property type="entry name" value="HISTIDINE KINASE"/>
    <property type="match status" value="1"/>
</dbReference>
<feature type="domain" description="Response regulatory" evidence="9">
    <location>
        <begin position="771"/>
        <end position="886"/>
    </location>
</feature>
<evidence type="ECO:0000256" key="2">
    <source>
        <dbReference type="ARBA" id="ARBA00012438"/>
    </source>
</evidence>
<evidence type="ECO:0000256" key="5">
    <source>
        <dbReference type="ARBA" id="ARBA00022777"/>
    </source>
</evidence>
<comment type="caution">
    <text evidence="10">The sequence shown here is derived from an EMBL/GenBank/DDBJ whole genome shotgun (WGS) entry which is preliminary data.</text>
</comment>
<keyword evidence="7" id="KW-0472">Membrane</keyword>
<dbReference type="InterPro" id="IPR036097">
    <property type="entry name" value="HisK_dim/P_sf"/>
</dbReference>
<proteinExistence type="predicted"/>
<feature type="transmembrane region" description="Helical" evidence="7">
    <location>
        <begin position="342"/>
        <end position="364"/>
    </location>
</feature>
<dbReference type="PRINTS" id="PR00344">
    <property type="entry name" value="BCTRLSENSOR"/>
</dbReference>
<dbReference type="SMART" id="SM00388">
    <property type="entry name" value="HisKA"/>
    <property type="match status" value="1"/>
</dbReference>
<dbReference type="PROSITE" id="PS50110">
    <property type="entry name" value="RESPONSE_REGULATORY"/>
    <property type="match status" value="1"/>
</dbReference>
<dbReference type="SUPFAM" id="SSF52172">
    <property type="entry name" value="CheY-like"/>
    <property type="match status" value="1"/>
</dbReference>
<dbReference type="SUPFAM" id="SSF55874">
    <property type="entry name" value="ATPase domain of HSP90 chaperone/DNA topoisomerase II/histidine kinase"/>
    <property type="match status" value="1"/>
</dbReference>
<dbReference type="Pfam" id="PF00512">
    <property type="entry name" value="HisKA"/>
    <property type="match status" value="1"/>
</dbReference>
<evidence type="ECO:0000313" key="10">
    <source>
        <dbReference type="EMBL" id="MPL81102.1"/>
    </source>
</evidence>
<keyword evidence="3" id="KW-0597">Phosphoprotein</keyword>
<dbReference type="EC" id="2.7.13.3" evidence="2"/>
<dbReference type="PROSITE" id="PS50109">
    <property type="entry name" value="HIS_KIN"/>
    <property type="match status" value="1"/>
</dbReference>
<dbReference type="GO" id="GO:0000155">
    <property type="term" value="F:phosphorelay sensor kinase activity"/>
    <property type="evidence" value="ECO:0007669"/>
    <property type="project" value="InterPro"/>
</dbReference>
<reference evidence="10" key="1">
    <citation type="submission" date="2019-08" db="EMBL/GenBank/DDBJ databases">
        <authorList>
            <person name="Kucharzyk K."/>
            <person name="Murdoch R.W."/>
            <person name="Higgins S."/>
            <person name="Loffler F."/>
        </authorList>
    </citation>
    <scope>NUCLEOTIDE SEQUENCE</scope>
</reference>
<accession>A0A644UQQ7</accession>
<comment type="catalytic activity">
    <reaction evidence="1">
        <text>ATP + protein L-histidine = ADP + protein N-phospho-L-histidine.</text>
        <dbReference type="EC" id="2.7.13.3"/>
    </reaction>
</comment>
<dbReference type="CDD" id="cd00082">
    <property type="entry name" value="HisKA"/>
    <property type="match status" value="1"/>
</dbReference>
<keyword evidence="6" id="KW-0902">Two-component regulatory system</keyword>
<dbReference type="InterPro" id="IPR003594">
    <property type="entry name" value="HATPase_dom"/>
</dbReference>
<dbReference type="AlphaFoldDB" id="A0A644UQQ7"/>
<dbReference type="InterPro" id="IPR036890">
    <property type="entry name" value="HATPase_C_sf"/>
</dbReference>
<evidence type="ECO:0000256" key="3">
    <source>
        <dbReference type="ARBA" id="ARBA00022553"/>
    </source>
</evidence>
<feature type="domain" description="Histidine kinase" evidence="8">
    <location>
        <begin position="538"/>
        <end position="748"/>
    </location>
</feature>
<dbReference type="InterPro" id="IPR001789">
    <property type="entry name" value="Sig_transdc_resp-reg_receiver"/>
</dbReference>
<dbReference type="InterPro" id="IPR004358">
    <property type="entry name" value="Sig_transdc_His_kin-like_C"/>
</dbReference>
<evidence type="ECO:0000256" key="6">
    <source>
        <dbReference type="ARBA" id="ARBA00023012"/>
    </source>
</evidence>
<keyword evidence="4 10" id="KW-0808">Transferase</keyword>
<name>A0A644UQQ7_9ZZZZ</name>
<evidence type="ECO:0000256" key="7">
    <source>
        <dbReference type="SAM" id="Phobius"/>
    </source>
</evidence>
<dbReference type="SMART" id="SM00387">
    <property type="entry name" value="HATPase_c"/>
    <property type="match status" value="1"/>
</dbReference>
<dbReference type="InterPro" id="IPR005467">
    <property type="entry name" value="His_kinase_dom"/>
</dbReference>
<dbReference type="InterPro" id="IPR011006">
    <property type="entry name" value="CheY-like_superfamily"/>
</dbReference>
<evidence type="ECO:0000259" key="8">
    <source>
        <dbReference type="PROSITE" id="PS50109"/>
    </source>
</evidence>
<dbReference type="PANTHER" id="PTHR43711">
    <property type="entry name" value="TWO-COMPONENT HISTIDINE KINASE"/>
    <property type="match status" value="1"/>
</dbReference>
<dbReference type="Pfam" id="PF02518">
    <property type="entry name" value="HATPase_c"/>
    <property type="match status" value="1"/>
</dbReference>
<dbReference type="Gene3D" id="3.40.50.2300">
    <property type="match status" value="3"/>
</dbReference>
<evidence type="ECO:0000256" key="1">
    <source>
        <dbReference type="ARBA" id="ARBA00000085"/>
    </source>
</evidence>
<evidence type="ECO:0000259" key="9">
    <source>
        <dbReference type="PROSITE" id="PS50110"/>
    </source>
</evidence>
<sequence>MQTIKLIKTTYRLVAIMVLFIVPIIAFASNSKQKTILYVSSFSQSTYWSEKTEESLLKTFKSENYNINLLRLYLDEEKTPKLEDRIDIVKNFFKNNKEKIDVIVVFDYGATKTFLNYSDSIISKIPIVFASEVDTESEIKFKNITGLSFVYGVSQTYKCGLRIFPNTKKVYVWADKSPTGKLFIKEAMAKLKGYNPDVEIEYGLNVGSLDELRKKCRSLDSNSFVIYGTWSLDSLGRKYSDEVLADIFFKEVKVPMFCTYDERIGKGFLGGFVQTPEINAVYATRKAIRILNGEFVDRMEIEHIFPTPIFDVRGIVRHDGSVKALPNSSVLVNKYSGYFLRYHIFLVPIIILFLLILFFLYSFFSQRYRNSKLRKSLREKEVSEKNLQENVKILSSAMPSFRILSWVYNDRTKTFNYGVTDDNGILEINKEGDLSIAKSFVSEEFEEKFTDFFSKLDLVKDMHEFHLEYFGRIPGEVKDTWWEIKGTINECDDSEGKYKILKAIHINIHRYKQIEIRLNDALDRAIRSDKLKSNFIANITHEIRTPLNAITGFANLINSDIDEELRIEYSNIIKENSDKLIEIINDIILISEIQSGYFELKTIVLDLSQYISELDSIFRYRFPSNIEFIVENPYQSCIVEVDKNRLFHIIKIFIDNAIKFTQQGFVKLGYKIEDNGIRFYCQDSGIGIKEEDKDNVFTLFEKVDSTKQGTGLGLGIVKSLVNKMGGKYGVESEIEKGSCFWFWLPSKKIITDKESKLSNVEIESMMETKYKVLIIENDNSTSSLFKDNDFSSIYDVYTSSPIIEEIMECISLNPPEIILLAQKAQYLDDYNTLKQIKMEYTSIPVIIVSEQLLFHEKAKLLNAGCNEFIELPIDFRSLHKKINGLIG</sequence>
<dbReference type="EMBL" id="VSSQ01000145">
    <property type="protein sequence ID" value="MPL81102.1"/>
    <property type="molecule type" value="Genomic_DNA"/>
</dbReference>
<dbReference type="InterPro" id="IPR050736">
    <property type="entry name" value="Sensor_HK_Regulatory"/>
</dbReference>
<evidence type="ECO:0000256" key="4">
    <source>
        <dbReference type="ARBA" id="ARBA00022679"/>
    </source>
</evidence>
<keyword evidence="5 10" id="KW-0418">Kinase</keyword>
<gene>
    <name evidence="10" type="primary">rcsC_57</name>
    <name evidence="10" type="ORF">SDC9_27011</name>
</gene>
<dbReference type="SUPFAM" id="SSF47384">
    <property type="entry name" value="Homodimeric domain of signal transducing histidine kinase"/>
    <property type="match status" value="1"/>
</dbReference>
<keyword evidence="7" id="KW-1133">Transmembrane helix</keyword>
<feature type="transmembrane region" description="Helical" evidence="7">
    <location>
        <begin position="12"/>
        <end position="29"/>
    </location>
</feature>
<dbReference type="InterPro" id="IPR003661">
    <property type="entry name" value="HisK_dim/P_dom"/>
</dbReference>
<dbReference type="Gene3D" id="3.30.565.10">
    <property type="entry name" value="Histidine kinase-like ATPase, C-terminal domain"/>
    <property type="match status" value="1"/>
</dbReference>
<protein>
    <recommendedName>
        <fullName evidence="2">histidine kinase</fullName>
        <ecNumber evidence="2">2.7.13.3</ecNumber>
    </recommendedName>
</protein>
<dbReference type="Gene3D" id="1.10.287.130">
    <property type="match status" value="1"/>
</dbReference>